<reference evidence="1 2" key="1">
    <citation type="journal article" date="2016" name="Nat. Commun.">
        <title>Thousands of microbial genomes shed light on interconnected biogeochemical processes in an aquifer system.</title>
        <authorList>
            <person name="Anantharaman K."/>
            <person name="Brown C.T."/>
            <person name="Hug L.A."/>
            <person name="Sharon I."/>
            <person name="Castelle C.J."/>
            <person name="Probst A.J."/>
            <person name="Thomas B.C."/>
            <person name="Singh A."/>
            <person name="Wilkins M.J."/>
            <person name="Karaoz U."/>
            <person name="Brodie E.L."/>
            <person name="Williams K.H."/>
            <person name="Hubbard S.S."/>
            <person name="Banfield J.F."/>
        </authorList>
    </citation>
    <scope>NUCLEOTIDE SEQUENCE [LARGE SCALE GENOMIC DNA]</scope>
</reference>
<proteinExistence type="predicted"/>
<dbReference type="Proteomes" id="UP000177652">
    <property type="component" value="Unassembled WGS sequence"/>
</dbReference>
<gene>
    <name evidence="1" type="ORF">A3D71_00260</name>
</gene>
<accession>A0A1F6DVQ5</accession>
<evidence type="ECO:0000313" key="1">
    <source>
        <dbReference type="EMBL" id="OGG65519.1"/>
    </source>
</evidence>
<dbReference type="EMBL" id="MFLK01000044">
    <property type="protein sequence ID" value="OGG65519.1"/>
    <property type="molecule type" value="Genomic_DNA"/>
</dbReference>
<comment type="caution">
    <text evidence="1">The sequence shown here is derived from an EMBL/GenBank/DDBJ whole genome shotgun (WGS) entry which is preliminary data.</text>
</comment>
<dbReference type="AlphaFoldDB" id="A0A1F6DVQ5"/>
<protein>
    <submittedName>
        <fullName evidence="1">Uncharacterized protein</fullName>
    </submittedName>
</protein>
<evidence type="ECO:0000313" key="2">
    <source>
        <dbReference type="Proteomes" id="UP000177652"/>
    </source>
</evidence>
<organism evidence="1 2">
    <name type="scientific">Candidatus Kaiserbacteria bacterium RIFCSPHIGHO2_02_FULL_55_20</name>
    <dbReference type="NCBI Taxonomy" id="1798497"/>
    <lineage>
        <taxon>Bacteria</taxon>
        <taxon>Candidatus Kaiseribacteriota</taxon>
    </lineage>
</organism>
<sequence>MWSNNKRKIILAGVVLAVVVAGLYTWQSGMAERIANARAAAACIQPSNEGDEEARVNCLIQVALDYMRKGDIPAAYRAFDYLYETYPFFGASGCHVHAHKLGDTAYYGFFITHGLSLQQMSFPQQTTSCGYGFFHGFLEHLIQDHPQSDYVMKTCEYLRERLTGDMHDIARICYHASGHGFIQAVADTLKKSEWGKVGEIVADPLRKCEALPGRTEQEIEECREGVFNVMSDWMIARNFGLSFDFKGPFKDCDTLPSRWHYACYYEFGQKLSSVIGDKVPVAAEYVTSIREPDIRGMTFGVIVAGMMQRLAPLDEYKTVFTDCAKVSDDALFEVCIRSATNGMMEHGSPDNEYEKILPMCALPELAARGGTKKCYDTLAHRLSRFYPPQKKADVCGMFPSEYREACNKAP</sequence>
<dbReference type="STRING" id="1798497.A3D71_00260"/>
<name>A0A1F6DVQ5_9BACT</name>